<name>A0A031JT62_9SPHN</name>
<organism evidence="8 9">
    <name type="scientific">Novosphingobium resinovorum</name>
    <dbReference type="NCBI Taxonomy" id="158500"/>
    <lineage>
        <taxon>Bacteria</taxon>
        <taxon>Pseudomonadati</taxon>
        <taxon>Pseudomonadota</taxon>
        <taxon>Alphaproteobacteria</taxon>
        <taxon>Sphingomonadales</taxon>
        <taxon>Sphingomonadaceae</taxon>
        <taxon>Novosphingobium</taxon>
    </lineage>
</organism>
<evidence type="ECO:0000256" key="1">
    <source>
        <dbReference type="ARBA" id="ARBA00004418"/>
    </source>
</evidence>
<feature type="region of interest" description="Disordered" evidence="6">
    <location>
        <begin position="444"/>
        <end position="463"/>
    </location>
</feature>
<comment type="function">
    <text evidence="5">Part of the Tol-Pal system, which plays a role in outer membrane invagination during cell division and is important for maintaining outer membrane integrity.</text>
</comment>
<dbReference type="SUPFAM" id="SSF52964">
    <property type="entry name" value="TolB, N-terminal domain"/>
    <property type="match status" value="1"/>
</dbReference>
<dbReference type="InterPro" id="IPR011659">
    <property type="entry name" value="WD40"/>
</dbReference>
<comment type="subcellular location">
    <subcellularLocation>
        <location evidence="1 5">Periplasm</location>
    </subcellularLocation>
</comment>
<evidence type="ECO:0000256" key="2">
    <source>
        <dbReference type="ARBA" id="ARBA00009820"/>
    </source>
</evidence>
<dbReference type="NCBIfam" id="TIGR02800">
    <property type="entry name" value="propeller_TolB"/>
    <property type="match status" value="1"/>
</dbReference>
<dbReference type="eggNOG" id="COG0823">
    <property type="taxonomic scope" value="Bacteria"/>
</dbReference>
<dbReference type="Gene3D" id="3.40.50.10070">
    <property type="entry name" value="TolB, N-terminal domain"/>
    <property type="match status" value="1"/>
</dbReference>
<dbReference type="GO" id="GO:0051301">
    <property type="term" value="P:cell division"/>
    <property type="evidence" value="ECO:0007669"/>
    <property type="project" value="UniProtKB-UniRule"/>
</dbReference>
<keyword evidence="5" id="KW-0132">Cell division</keyword>
<dbReference type="InterPro" id="IPR011042">
    <property type="entry name" value="6-blade_b-propeller_TolB-like"/>
</dbReference>
<dbReference type="SUPFAM" id="SSF69304">
    <property type="entry name" value="Tricorn protease N-terminal domain"/>
    <property type="match status" value="1"/>
</dbReference>
<accession>A0A031JT62</accession>
<sequence precursor="true">MKITRVLALGLMLTTSVAVSGTAFAQGAPAPVVNAPPPQDGGLEVTVSDDSAWNDLGIAITTFATDQDVPTRTNAGTTGQLGRALAQVVAGDLKNNGLFKPSGPDGLPQPAYGQIQAPDYTPWAARSADMLVQGFVRAGADGNLTIGCYLYDVQLKQQLVKGGWQVPPSDWRRAAHKCADMVYSRLSGESPFFDSKIAYIAETGPKDHRMKRLAIMDSDGANHRFLTSGQSMALTPRYSPDYSKIMYLSYLNGQPSIYAYDLATDRQTLIARTGAPTLAPRWSPDGKWVLYSMAKGGTTDIYRISSAGGGTPQRLTNGPGINIGGSYSPDGSQIVFESDRSGSQQVYVMNSDGSNQRRISFFGGRAATPEWSPRGDQIAFTHIAGNLRVAVMSPSGGGMRHLTDSWQDEAPTWSPNGRIVQFFRTTKSTGLASIWQVDLTGRNERKLPTPVGASDPAWGPIRP</sequence>
<dbReference type="PANTHER" id="PTHR36842:SF1">
    <property type="entry name" value="PROTEIN TOLB"/>
    <property type="match status" value="1"/>
</dbReference>
<dbReference type="HAMAP" id="MF_00671">
    <property type="entry name" value="TolB"/>
    <property type="match status" value="1"/>
</dbReference>
<dbReference type="Pfam" id="PF04052">
    <property type="entry name" value="TolB_N"/>
    <property type="match status" value="1"/>
</dbReference>
<evidence type="ECO:0000313" key="9">
    <source>
        <dbReference type="Proteomes" id="UP000024329"/>
    </source>
</evidence>
<feature type="domain" description="TolB N-terminal" evidence="7">
    <location>
        <begin position="69"/>
        <end position="159"/>
    </location>
</feature>
<dbReference type="Proteomes" id="UP000024329">
    <property type="component" value="Unassembled WGS sequence"/>
</dbReference>
<feature type="chain" id="PRO_5008980032" description="Tol-Pal system protein TolB" evidence="5">
    <location>
        <begin position="26"/>
        <end position="463"/>
    </location>
</feature>
<proteinExistence type="inferred from homology"/>
<protein>
    <recommendedName>
        <fullName evidence="5">Tol-Pal system protein TolB</fullName>
    </recommendedName>
</protein>
<evidence type="ECO:0000256" key="5">
    <source>
        <dbReference type="HAMAP-Rule" id="MF_00671"/>
    </source>
</evidence>
<dbReference type="STRING" id="158500.BES08_17180"/>
<evidence type="ECO:0000259" key="7">
    <source>
        <dbReference type="Pfam" id="PF04052"/>
    </source>
</evidence>
<dbReference type="InterPro" id="IPR014167">
    <property type="entry name" value="Tol-Pal_TolB"/>
</dbReference>
<gene>
    <name evidence="5" type="primary">tolB</name>
    <name evidence="8" type="ORF">BV97_04000</name>
</gene>
<comment type="similarity">
    <text evidence="2 5">Belongs to the TolB family.</text>
</comment>
<evidence type="ECO:0000256" key="6">
    <source>
        <dbReference type="SAM" id="MobiDB-lite"/>
    </source>
</evidence>
<evidence type="ECO:0000313" key="8">
    <source>
        <dbReference type="EMBL" id="EZP79562.1"/>
    </source>
</evidence>
<dbReference type="RefSeq" id="WP_008831777.1">
    <property type="nucleotide sequence ID" value="NZ_JFYZ01000024.1"/>
</dbReference>
<dbReference type="PANTHER" id="PTHR36842">
    <property type="entry name" value="PROTEIN TOLB HOMOLOG"/>
    <property type="match status" value="1"/>
</dbReference>
<dbReference type="Gene3D" id="2.120.10.30">
    <property type="entry name" value="TolB, C-terminal domain"/>
    <property type="match status" value="1"/>
</dbReference>
<evidence type="ECO:0000256" key="3">
    <source>
        <dbReference type="ARBA" id="ARBA00022729"/>
    </source>
</evidence>
<comment type="subunit">
    <text evidence="5">The Tol-Pal system is composed of five core proteins: the inner membrane proteins TolA, TolQ and TolR, the periplasmic protein TolB and the outer membrane protein Pal. They form a network linking the inner and outer membranes and the peptidoglycan layer.</text>
</comment>
<dbReference type="Pfam" id="PF07676">
    <property type="entry name" value="PD40"/>
    <property type="match status" value="4"/>
</dbReference>
<dbReference type="PATRIC" id="fig|158500.4.peg.4071"/>
<evidence type="ECO:0000256" key="4">
    <source>
        <dbReference type="ARBA" id="ARBA00022764"/>
    </source>
</evidence>
<keyword evidence="5" id="KW-0131">Cell cycle</keyword>
<dbReference type="InterPro" id="IPR007195">
    <property type="entry name" value="TolB_N"/>
</dbReference>
<dbReference type="AlphaFoldDB" id="A0A031JT62"/>
<feature type="signal peptide" evidence="5">
    <location>
        <begin position="1"/>
        <end position="25"/>
    </location>
</feature>
<dbReference type="EMBL" id="JFYZ01000024">
    <property type="protein sequence ID" value="EZP79562.1"/>
    <property type="molecule type" value="Genomic_DNA"/>
</dbReference>
<dbReference type="GO" id="GO:0017038">
    <property type="term" value="P:protein import"/>
    <property type="evidence" value="ECO:0007669"/>
    <property type="project" value="InterPro"/>
</dbReference>
<dbReference type="GO" id="GO:0042597">
    <property type="term" value="C:periplasmic space"/>
    <property type="evidence" value="ECO:0007669"/>
    <property type="project" value="UniProtKB-SubCell"/>
</dbReference>
<comment type="caution">
    <text evidence="8">The sequence shown here is derived from an EMBL/GenBank/DDBJ whole genome shotgun (WGS) entry which is preliminary data.</text>
</comment>
<keyword evidence="3 5" id="KW-0732">Signal</keyword>
<reference evidence="8 9" key="1">
    <citation type="submission" date="2014-03" db="EMBL/GenBank/DDBJ databases">
        <title>Whole genome sequence of Novosphingobium resinovorum KF1.</title>
        <authorList>
            <person name="Gan H.M."/>
            <person name="Gan H.Y."/>
            <person name="Chew T.H."/>
            <person name="Savka M.A."/>
        </authorList>
    </citation>
    <scope>NUCLEOTIDE SEQUENCE [LARGE SCALE GENOMIC DNA]</scope>
    <source>
        <strain evidence="8 9">KF1</strain>
    </source>
</reference>
<keyword evidence="4 5" id="KW-0574">Periplasm</keyword>